<evidence type="ECO:0000256" key="5">
    <source>
        <dbReference type="SAM" id="MobiDB-lite"/>
    </source>
</evidence>
<evidence type="ECO:0000259" key="7">
    <source>
        <dbReference type="PROSITE" id="PS52015"/>
    </source>
</evidence>
<evidence type="ECO:0000256" key="6">
    <source>
        <dbReference type="SAM" id="SignalP"/>
    </source>
</evidence>
<feature type="signal peptide" evidence="6">
    <location>
        <begin position="1"/>
        <end position="22"/>
    </location>
</feature>
<keyword evidence="6" id="KW-0732">Signal</keyword>
<sequence>MREAVWATVCLLLTAASVPARAESPVSGGKISAVEEPGAAPPPPPSTVSPTLPGSGSGSIILSGAVTDFPEAAKALGHHGKVVFSVLVGADGTLQASELVNSSHSPLLDAAATQALEKAKFRVAAMAGNRQGELRGQVVYKFYKWELPGDDRRFSGYSCADFTLDQDWWDSVSPEKNGKREPDALDRILLGSRTLLQPGGVFAGGLAGFRSMVAAHRAEWDAARMKCRSHPDQMFVDVLEAPSRKMLLSLTQMDRRAQERR</sequence>
<keyword evidence="3" id="KW-1133">Transmembrane helix</keyword>
<feature type="chain" id="PRO_5037703456" description="TonB C-terminal domain-containing protein" evidence="6">
    <location>
        <begin position="23"/>
        <end position="261"/>
    </location>
</feature>
<proteinExistence type="predicted"/>
<dbReference type="GO" id="GO:0016020">
    <property type="term" value="C:membrane"/>
    <property type="evidence" value="ECO:0007669"/>
    <property type="project" value="UniProtKB-SubCell"/>
</dbReference>
<dbReference type="GO" id="GO:0055085">
    <property type="term" value="P:transmembrane transport"/>
    <property type="evidence" value="ECO:0007669"/>
    <property type="project" value="InterPro"/>
</dbReference>
<name>A0A918PM98_9SPHN</name>
<keyword evidence="2" id="KW-0812">Transmembrane</keyword>
<dbReference type="SUPFAM" id="SSF74653">
    <property type="entry name" value="TolA/TonB C-terminal domain"/>
    <property type="match status" value="1"/>
</dbReference>
<keyword evidence="9" id="KW-1185">Reference proteome</keyword>
<protein>
    <recommendedName>
        <fullName evidence="7">TonB C-terminal domain-containing protein</fullName>
    </recommendedName>
</protein>
<feature type="region of interest" description="Disordered" evidence="5">
    <location>
        <begin position="23"/>
        <end position="54"/>
    </location>
</feature>
<comment type="caution">
    <text evidence="8">The sequence shown here is derived from an EMBL/GenBank/DDBJ whole genome shotgun (WGS) entry which is preliminary data.</text>
</comment>
<dbReference type="Proteomes" id="UP000648075">
    <property type="component" value="Unassembled WGS sequence"/>
</dbReference>
<reference evidence="8" key="2">
    <citation type="submission" date="2020-09" db="EMBL/GenBank/DDBJ databases">
        <authorList>
            <person name="Sun Q."/>
            <person name="Kim S."/>
        </authorList>
    </citation>
    <scope>NUCLEOTIDE SEQUENCE</scope>
    <source>
        <strain evidence="8">KCTC 32255</strain>
    </source>
</reference>
<accession>A0A918PM98</accession>
<evidence type="ECO:0000256" key="1">
    <source>
        <dbReference type="ARBA" id="ARBA00004167"/>
    </source>
</evidence>
<dbReference type="PROSITE" id="PS52015">
    <property type="entry name" value="TONB_CTD"/>
    <property type="match status" value="1"/>
</dbReference>
<dbReference type="Gene3D" id="3.30.1150.10">
    <property type="match status" value="1"/>
</dbReference>
<feature type="domain" description="TonB C-terminal" evidence="7">
    <location>
        <begin position="54"/>
        <end position="149"/>
    </location>
</feature>
<evidence type="ECO:0000313" key="8">
    <source>
        <dbReference type="EMBL" id="GGZ13696.1"/>
    </source>
</evidence>
<dbReference type="RefSeq" id="WP_189622197.1">
    <property type="nucleotide sequence ID" value="NZ_BMZA01000016.1"/>
</dbReference>
<evidence type="ECO:0000313" key="9">
    <source>
        <dbReference type="Proteomes" id="UP000648075"/>
    </source>
</evidence>
<dbReference type="AlphaFoldDB" id="A0A918PM98"/>
<evidence type="ECO:0000256" key="3">
    <source>
        <dbReference type="ARBA" id="ARBA00022989"/>
    </source>
</evidence>
<gene>
    <name evidence="8" type="ORF">GCM10011614_30940</name>
</gene>
<comment type="subcellular location">
    <subcellularLocation>
        <location evidence="1">Membrane</location>
        <topology evidence="1">Single-pass membrane protein</topology>
    </subcellularLocation>
</comment>
<organism evidence="8 9">
    <name type="scientific">Novosphingobium colocasiae</name>
    <dbReference type="NCBI Taxonomy" id="1256513"/>
    <lineage>
        <taxon>Bacteria</taxon>
        <taxon>Pseudomonadati</taxon>
        <taxon>Pseudomonadota</taxon>
        <taxon>Alphaproteobacteria</taxon>
        <taxon>Sphingomonadales</taxon>
        <taxon>Sphingomonadaceae</taxon>
        <taxon>Novosphingobium</taxon>
    </lineage>
</organism>
<evidence type="ECO:0000256" key="4">
    <source>
        <dbReference type="ARBA" id="ARBA00023136"/>
    </source>
</evidence>
<reference evidence="8" key="1">
    <citation type="journal article" date="2014" name="Int. J. Syst. Evol. Microbiol.">
        <title>Complete genome sequence of Corynebacterium casei LMG S-19264T (=DSM 44701T), isolated from a smear-ripened cheese.</title>
        <authorList>
            <consortium name="US DOE Joint Genome Institute (JGI-PGF)"/>
            <person name="Walter F."/>
            <person name="Albersmeier A."/>
            <person name="Kalinowski J."/>
            <person name="Ruckert C."/>
        </authorList>
    </citation>
    <scope>NUCLEOTIDE SEQUENCE</scope>
    <source>
        <strain evidence="8">KCTC 32255</strain>
    </source>
</reference>
<dbReference type="Pfam" id="PF03544">
    <property type="entry name" value="TonB_C"/>
    <property type="match status" value="1"/>
</dbReference>
<dbReference type="EMBL" id="BMZA01000016">
    <property type="protein sequence ID" value="GGZ13696.1"/>
    <property type="molecule type" value="Genomic_DNA"/>
</dbReference>
<dbReference type="NCBIfam" id="TIGR01352">
    <property type="entry name" value="tonB_Cterm"/>
    <property type="match status" value="1"/>
</dbReference>
<dbReference type="InterPro" id="IPR037682">
    <property type="entry name" value="TonB_C"/>
</dbReference>
<dbReference type="InterPro" id="IPR006260">
    <property type="entry name" value="TonB/TolA_C"/>
</dbReference>
<evidence type="ECO:0000256" key="2">
    <source>
        <dbReference type="ARBA" id="ARBA00022692"/>
    </source>
</evidence>
<keyword evidence="4" id="KW-0472">Membrane</keyword>